<evidence type="ECO:0000313" key="1">
    <source>
        <dbReference type="EMBL" id="GBP68176.1"/>
    </source>
</evidence>
<name>A0A4C1XX73_EUMVA</name>
<proteinExistence type="predicted"/>
<keyword evidence="2" id="KW-1185">Reference proteome</keyword>
<gene>
    <name evidence="1" type="ORF">EVAR_23327_1</name>
</gene>
<comment type="caution">
    <text evidence="1">The sequence shown here is derived from an EMBL/GenBank/DDBJ whole genome shotgun (WGS) entry which is preliminary data.</text>
</comment>
<dbReference type="Proteomes" id="UP000299102">
    <property type="component" value="Unassembled WGS sequence"/>
</dbReference>
<evidence type="ECO:0000313" key="2">
    <source>
        <dbReference type="Proteomes" id="UP000299102"/>
    </source>
</evidence>
<accession>A0A4C1XX73</accession>
<dbReference type="AlphaFoldDB" id="A0A4C1XX73"/>
<dbReference type="EMBL" id="BGZK01001003">
    <property type="protein sequence ID" value="GBP68176.1"/>
    <property type="molecule type" value="Genomic_DNA"/>
</dbReference>
<organism evidence="1 2">
    <name type="scientific">Eumeta variegata</name>
    <name type="common">Bagworm moth</name>
    <name type="synonym">Eumeta japonica</name>
    <dbReference type="NCBI Taxonomy" id="151549"/>
    <lineage>
        <taxon>Eukaryota</taxon>
        <taxon>Metazoa</taxon>
        <taxon>Ecdysozoa</taxon>
        <taxon>Arthropoda</taxon>
        <taxon>Hexapoda</taxon>
        <taxon>Insecta</taxon>
        <taxon>Pterygota</taxon>
        <taxon>Neoptera</taxon>
        <taxon>Endopterygota</taxon>
        <taxon>Lepidoptera</taxon>
        <taxon>Glossata</taxon>
        <taxon>Ditrysia</taxon>
        <taxon>Tineoidea</taxon>
        <taxon>Psychidae</taxon>
        <taxon>Oiketicinae</taxon>
        <taxon>Eumeta</taxon>
    </lineage>
</organism>
<protein>
    <submittedName>
        <fullName evidence="1">Uncharacterized protein</fullName>
    </submittedName>
</protein>
<reference evidence="1 2" key="1">
    <citation type="journal article" date="2019" name="Commun. Biol.">
        <title>The bagworm genome reveals a unique fibroin gene that provides high tensile strength.</title>
        <authorList>
            <person name="Kono N."/>
            <person name="Nakamura H."/>
            <person name="Ohtoshi R."/>
            <person name="Tomita M."/>
            <person name="Numata K."/>
            <person name="Arakawa K."/>
        </authorList>
    </citation>
    <scope>NUCLEOTIDE SEQUENCE [LARGE SCALE GENOMIC DNA]</scope>
</reference>
<sequence>MKALVDRRRLVEWPRRRTRVDRVFTFFNIGVKVRSPLRRVGRGPAAGRAADTGPVLENTVDFDTQSIACDVVFRTSRAVRLSAAPHPPLALARRAKASPTVFFATTQEVDKEFIP</sequence>